<reference evidence="2 3" key="1">
    <citation type="submission" date="2023-12" db="EMBL/GenBank/DDBJ databases">
        <title>Thiobacillus sedimentum sp. nov., a chemolithoautotrophic sulfur-oxidizing bacterium isolated from freshwater sediment.</title>
        <authorList>
            <person name="Luo J."/>
            <person name="Dai C."/>
        </authorList>
    </citation>
    <scope>NUCLEOTIDE SEQUENCE [LARGE SCALE GENOMIC DNA]</scope>
    <source>
        <strain evidence="2 3">SCUT-2</strain>
    </source>
</reference>
<keyword evidence="1" id="KW-1133">Transmembrane helix</keyword>
<keyword evidence="1" id="KW-0812">Transmembrane</keyword>
<keyword evidence="3" id="KW-1185">Reference proteome</keyword>
<dbReference type="InterPro" id="IPR021494">
    <property type="entry name" value="DUF3149"/>
</dbReference>
<keyword evidence="1" id="KW-0472">Membrane</keyword>
<proteinExistence type="predicted"/>
<name>A0ABZ1CKZ6_9PROT</name>
<dbReference type="EMBL" id="CP141769">
    <property type="protein sequence ID" value="WRS39952.1"/>
    <property type="molecule type" value="Genomic_DNA"/>
</dbReference>
<feature type="transmembrane region" description="Helical" evidence="1">
    <location>
        <begin position="12"/>
        <end position="35"/>
    </location>
</feature>
<evidence type="ECO:0000313" key="2">
    <source>
        <dbReference type="EMBL" id="WRS39952.1"/>
    </source>
</evidence>
<protein>
    <submittedName>
        <fullName evidence="2">DUF3149 domain-containing protein</fullName>
    </submittedName>
</protein>
<evidence type="ECO:0000256" key="1">
    <source>
        <dbReference type="SAM" id="Phobius"/>
    </source>
</evidence>
<organism evidence="2 3">
    <name type="scientific">Thiobacillus sedimenti</name>
    <dbReference type="NCBI Taxonomy" id="3110231"/>
    <lineage>
        <taxon>Bacteria</taxon>
        <taxon>Pseudomonadati</taxon>
        <taxon>Pseudomonadota</taxon>
        <taxon>Betaproteobacteria</taxon>
        <taxon>Nitrosomonadales</taxon>
        <taxon>Thiobacillaceae</taxon>
        <taxon>Thiobacillus</taxon>
    </lineage>
</organism>
<dbReference type="Proteomes" id="UP001334732">
    <property type="component" value="Chromosome"/>
</dbReference>
<dbReference type="RefSeq" id="WP_324780483.1">
    <property type="nucleotide sequence ID" value="NZ_CP141769.1"/>
</dbReference>
<gene>
    <name evidence="2" type="ORF">VA613_03530</name>
</gene>
<accession>A0ABZ1CKZ6</accession>
<sequence>MNAILDLLFRSPIGLLSLFTILFIIGMAIALMVWYKRKMNTPEE</sequence>
<dbReference type="Pfam" id="PF11346">
    <property type="entry name" value="DUF3149"/>
    <property type="match status" value="1"/>
</dbReference>
<evidence type="ECO:0000313" key="3">
    <source>
        <dbReference type="Proteomes" id="UP001334732"/>
    </source>
</evidence>